<gene>
    <name evidence="10" type="ORF">CORT_0B09360</name>
</gene>
<keyword evidence="4 8" id="KW-0812">Transmembrane</keyword>
<evidence type="ECO:0000256" key="1">
    <source>
        <dbReference type="ARBA" id="ARBA00004141"/>
    </source>
</evidence>
<dbReference type="PANTHER" id="PTHR48022">
    <property type="entry name" value="PLASTIDIC GLUCOSE TRANSPORTER 4"/>
    <property type="match status" value="1"/>
</dbReference>
<feature type="transmembrane region" description="Helical" evidence="8">
    <location>
        <begin position="505"/>
        <end position="523"/>
    </location>
</feature>
<organism evidence="10 11">
    <name type="scientific">Candida orthopsilosis (strain 90-125)</name>
    <name type="common">Yeast</name>
    <dbReference type="NCBI Taxonomy" id="1136231"/>
    <lineage>
        <taxon>Eukaryota</taxon>
        <taxon>Fungi</taxon>
        <taxon>Dikarya</taxon>
        <taxon>Ascomycota</taxon>
        <taxon>Saccharomycotina</taxon>
        <taxon>Pichiomycetes</taxon>
        <taxon>Debaryomycetaceae</taxon>
        <taxon>Candida/Lodderomyces clade</taxon>
        <taxon>Candida</taxon>
    </lineage>
</organism>
<reference evidence="10 11" key="1">
    <citation type="journal article" date="2012" name="PLoS ONE">
        <title>Sequence and analysis of the genome of the pathogenic yeast Candida orthopsilosis.</title>
        <authorList>
            <person name="Riccombeni A."/>
            <person name="Vidanes G."/>
            <person name="Proux-Wera E."/>
            <person name="Wolfe K.H."/>
            <person name="Butler G."/>
        </authorList>
    </citation>
    <scope>NUCLEOTIDE SEQUENCE [LARGE SCALE GENOMIC DNA]</scope>
    <source>
        <strain evidence="10 11">Co 90-125</strain>
    </source>
</reference>
<feature type="transmembrane region" description="Helical" evidence="8">
    <location>
        <begin position="202"/>
        <end position="226"/>
    </location>
</feature>
<dbReference type="PRINTS" id="PR00171">
    <property type="entry name" value="SUGRTRNSPORT"/>
</dbReference>
<keyword evidence="5 8" id="KW-1133">Transmembrane helix</keyword>
<dbReference type="KEGG" id="cot:CORT_0B09360"/>
<dbReference type="InterPro" id="IPR005829">
    <property type="entry name" value="Sugar_transporter_CS"/>
</dbReference>
<dbReference type="InterPro" id="IPR036259">
    <property type="entry name" value="MFS_trans_sf"/>
</dbReference>
<feature type="transmembrane region" description="Helical" evidence="8">
    <location>
        <begin position="327"/>
        <end position="349"/>
    </location>
</feature>
<dbReference type="eggNOG" id="KOG0254">
    <property type="taxonomic scope" value="Eukaryota"/>
</dbReference>
<evidence type="ECO:0000313" key="10">
    <source>
        <dbReference type="EMBL" id="CCG22640.1"/>
    </source>
</evidence>
<feature type="transmembrane region" description="Helical" evidence="8">
    <location>
        <begin position="117"/>
        <end position="137"/>
    </location>
</feature>
<dbReference type="PROSITE" id="PS00216">
    <property type="entry name" value="SUGAR_TRANSPORT_1"/>
    <property type="match status" value="1"/>
</dbReference>
<evidence type="ECO:0000256" key="3">
    <source>
        <dbReference type="ARBA" id="ARBA00022448"/>
    </source>
</evidence>
<feature type="transmembrane region" description="Helical" evidence="8">
    <location>
        <begin position="437"/>
        <end position="462"/>
    </location>
</feature>
<proteinExistence type="inferred from homology"/>
<dbReference type="EMBL" id="HE681720">
    <property type="protein sequence ID" value="CCG22640.1"/>
    <property type="molecule type" value="Genomic_DNA"/>
</dbReference>
<dbReference type="Proteomes" id="UP000005018">
    <property type="component" value="Chromosome 2"/>
</dbReference>
<keyword evidence="6 8" id="KW-0472">Membrane</keyword>
<feature type="transmembrane region" description="Helical" evidence="8">
    <location>
        <begin position="238"/>
        <end position="255"/>
    </location>
</feature>
<dbReference type="NCBIfam" id="TIGR00879">
    <property type="entry name" value="SP"/>
    <property type="match status" value="1"/>
</dbReference>
<feature type="transmembrane region" description="Helical" evidence="8">
    <location>
        <begin position="20"/>
        <end position="42"/>
    </location>
</feature>
<dbReference type="OrthoDB" id="4142200at2759"/>
<dbReference type="FunFam" id="1.20.1250.20:FF:000026">
    <property type="entry name" value="MFS quinate transporter QutD"/>
    <property type="match status" value="1"/>
</dbReference>
<dbReference type="HOGENOM" id="CLU_001265_30_12_1"/>
<feature type="transmembrane region" description="Helical" evidence="8">
    <location>
        <begin position="73"/>
        <end position="97"/>
    </location>
</feature>
<keyword evidence="11" id="KW-1185">Reference proteome</keyword>
<feature type="transmembrane region" description="Helical" evidence="8">
    <location>
        <begin position="169"/>
        <end position="190"/>
    </location>
</feature>
<evidence type="ECO:0000256" key="6">
    <source>
        <dbReference type="ARBA" id="ARBA00023136"/>
    </source>
</evidence>
<evidence type="ECO:0000313" key="11">
    <source>
        <dbReference type="Proteomes" id="UP000005018"/>
    </source>
</evidence>
<dbReference type="InterPro" id="IPR050360">
    <property type="entry name" value="MFS_Sugar_Transporters"/>
</dbReference>
<comment type="similarity">
    <text evidence="2 7">Belongs to the major facilitator superfamily. Sugar transporter (TC 2.A.1.1) family.</text>
</comment>
<dbReference type="AlphaFoldDB" id="H8X0C8"/>
<dbReference type="InterPro" id="IPR003663">
    <property type="entry name" value="Sugar/inositol_transpt"/>
</dbReference>
<dbReference type="RefSeq" id="XP_003868075.1">
    <property type="nucleotide sequence ID" value="XM_003868027.1"/>
</dbReference>
<dbReference type="PROSITE" id="PS00217">
    <property type="entry name" value="SUGAR_TRANSPORT_2"/>
    <property type="match status" value="1"/>
</dbReference>
<keyword evidence="3 7" id="KW-0813">Transport</keyword>
<evidence type="ECO:0000256" key="2">
    <source>
        <dbReference type="ARBA" id="ARBA00010992"/>
    </source>
</evidence>
<evidence type="ECO:0000256" key="4">
    <source>
        <dbReference type="ARBA" id="ARBA00022692"/>
    </source>
</evidence>
<sequence length="595" mass="66379">MCRNLGEKESHTLQFMHTYIYISFFPSLYTTFFQIKIPFTTLSNMSSRYERMFSGSALRLANYVDKLPKIYNVYFIASISTVAGLMFGFDISSMSAFIDAGPYGSYFNHPGSTLQGFITASMALGSIFGSIAASFVSEPFGRRLSLMICSLLWIIGASVQSSSQNVAQLIIGRIISGLGVGFGTSVAPIYGAEISPRKRRGAVNGLFQFAVALGILIMFFFCYGVGHINGVGSFRVGWGFQIVPGLLLFLGCFAIPESPRWLAKQGRWEQAEDIVTKIQAHGNHEDPEVLIEIAEIKEQLLIDQEAKAITYFTLFTKKYLKRTFTAMFAQAWQQLTGNNVMMYYIVYIFKMAGYEGDSNLIASSIQYILFVVCTVPALFLFDKFGRRPLLIGGAIMMMIFQFGLTGILGQYAKPWPDSGNESVTIKIPSDNKAAARGAIACSYLFVSSFAATWGVGIWVYCAEVWGDNRVSQRGNSLSTCSNWCFNFALAMYTPVGFKNINWRTYIIYGVFCLTMAIHVYLGFPETKGKRLEEVGQMWDDKVPAWRSASWKPIIPIDPDSELARKLSVDHVEHIDFKERESIVVDNTSSAESNDI</sequence>
<dbReference type="InterPro" id="IPR005828">
    <property type="entry name" value="MFS_sugar_transport-like"/>
</dbReference>
<dbReference type="Pfam" id="PF00083">
    <property type="entry name" value="Sugar_tr"/>
    <property type="match status" value="1"/>
</dbReference>
<comment type="subcellular location">
    <subcellularLocation>
        <location evidence="1">Membrane</location>
        <topology evidence="1">Multi-pass membrane protein</topology>
    </subcellularLocation>
</comment>
<evidence type="ECO:0000256" key="8">
    <source>
        <dbReference type="SAM" id="Phobius"/>
    </source>
</evidence>
<dbReference type="CDD" id="cd17356">
    <property type="entry name" value="MFS_HXT"/>
    <property type="match status" value="1"/>
</dbReference>
<feature type="transmembrane region" description="Helical" evidence="8">
    <location>
        <begin position="144"/>
        <end position="163"/>
    </location>
</feature>
<dbReference type="InterPro" id="IPR020846">
    <property type="entry name" value="MFS_dom"/>
</dbReference>
<accession>H8X0C8</accession>
<evidence type="ECO:0000256" key="5">
    <source>
        <dbReference type="ARBA" id="ARBA00022989"/>
    </source>
</evidence>
<dbReference type="GeneID" id="14538813"/>
<dbReference type="PANTHER" id="PTHR48022:SF7">
    <property type="entry name" value="MAJOR FACILITATOR SUPERFAMILY (MFS) PROFILE DOMAIN-CONTAINING PROTEIN-RELATED"/>
    <property type="match status" value="1"/>
</dbReference>
<dbReference type="GO" id="GO:0005351">
    <property type="term" value="F:carbohydrate:proton symporter activity"/>
    <property type="evidence" value="ECO:0007669"/>
    <property type="project" value="TreeGrafter"/>
</dbReference>
<protein>
    <recommendedName>
        <fullName evidence="9">Major facilitator superfamily (MFS) profile domain-containing protein</fullName>
    </recommendedName>
</protein>
<dbReference type="PROSITE" id="PS50850">
    <property type="entry name" value="MFS"/>
    <property type="match status" value="1"/>
</dbReference>
<feature type="transmembrane region" description="Helical" evidence="8">
    <location>
        <begin position="361"/>
        <end position="381"/>
    </location>
</feature>
<evidence type="ECO:0000256" key="7">
    <source>
        <dbReference type="RuleBase" id="RU003346"/>
    </source>
</evidence>
<name>H8X0C8_CANO9</name>
<feature type="domain" description="Major facilitator superfamily (MFS) profile" evidence="9">
    <location>
        <begin position="76"/>
        <end position="527"/>
    </location>
</feature>
<dbReference type="SUPFAM" id="SSF103473">
    <property type="entry name" value="MFS general substrate transporter"/>
    <property type="match status" value="1"/>
</dbReference>
<feature type="transmembrane region" description="Helical" evidence="8">
    <location>
        <begin position="388"/>
        <end position="412"/>
    </location>
</feature>
<feature type="transmembrane region" description="Helical" evidence="8">
    <location>
        <begin position="474"/>
        <end position="493"/>
    </location>
</feature>
<dbReference type="Gene3D" id="1.20.1250.20">
    <property type="entry name" value="MFS general substrate transporter like domains"/>
    <property type="match status" value="1"/>
</dbReference>
<evidence type="ECO:0000259" key="9">
    <source>
        <dbReference type="PROSITE" id="PS50850"/>
    </source>
</evidence>
<dbReference type="GO" id="GO:0016020">
    <property type="term" value="C:membrane"/>
    <property type="evidence" value="ECO:0007669"/>
    <property type="project" value="UniProtKB-SubCell"/>
</dbReference>